<feature type="transmembrane region" description="Helical" evidence="7">
    <location>
        <begin position="331"/>
        <end position="349"/>
    </location>
</feature>
<keyword evidence="9" id="KW-1185">Reference proteome</keyword>
<evidence type="ECO:0000256" key="1">
    <source>
        <dbReference type="ARBA" id="ARBA00004651"/>
    </source>
</evidence>
<evidence type="ECO:0000313" key="8">
    <source>
        <dbReference type="EMBL" id="MFC6423948.1"/>
    </source>
</evidence>
<keyword evidence="5 7" id="KW-0472">Membrane</keyword>
<feature type="transmembrane region" description="Helical" evidence="7">
    <location>
        <begin position="158"/>
        <end position="185"/>
    </location>
</feature>
<feature type="region of interest" description="Disordered" evidence="6">
    <location>
        <begin position="1"/>
        <end position="48"/>
    </location>
</feature>
<protein>
    <submittedName>
        <fullName evidence="8">YbhN family protein</fullName>
    </submittedName>
</protein>
<feature type="transmembrane region" description="Helical" evidence="7">
    <location>
        <begin position="90"/>
        <end position="112"/>
    </location>
</feature>
<keyword evidence="3 7" id="KW-0812">Transmembrane</keyword>
<keyword evidence="2" id="KW-1003">Cell membrane</keyword>
<dbReference type="NCBIfam" id="TIGR00374">
    <property type="entry name" value="flippase-like domain"/>
    <property type="match status" value="1"/>
</dbReference>
<accession>A0ABW1X5P3</accession>
<organism evidence="8 9">
    <name type="scientific">Oerskovia paurometabola</name>
    <dbReference type="NCBI Taxonomy" id="162170"/>
    <lineage>
        <taxon>Bacteria</taxon>
        <taxon>Bacillati</taxon>
        <taxon>Actinomycetota</taxon>
        <taxon>Actinomycetes</taxon>
        <taxon>Micrococcales</taxon>
        <taxon>Cellulomonadaceae</taxon>
        <taxon>Oerskovia</taxon>
    </lineage>
</organism>
<dbReference type="Pfam" id="PF03706">
    <property type="entry name" value="LPG_synthase_TM"/>
    <property type="match status" value="1"/>
</dbReference>
<dbReference type="PANTHER" id="PTHR39087:SF2">
    <property type="entry name" value="UPF0104 MEMBRANE PROTEIN MJ1595"/>
    <property type="match status" value="1"/>
</dbReference>
<evidence type="ECO:0000256" key="6">
    <source>
        <dbReference type="SAM" id="MobiDB-lite"/>
    </source>
</evidence>
<evidence type="ECO:0000256" key="2">
    <source>
        <dbReference type="ARBA" id="ARBA00022475"/>
    </source>
</evidence>
<evidence type="ECO:0000256" key="4">
    <source>
        <dbReference type="ARBA" id="ARBA00022989"/>
    </source>
</evidence>
<dbReference type="PANTHER" id="PTHR39087">
    <property type="entry name" value="UPF0104 MEMBRANE PROTEIN MJ1595"/>
    <property type="match status" value="1"/>
</dbReference>
<evidence type="ECO:0000256" key="5">
    <source>
        <dbReference type="ARBA" id="ARBA00023136"/>
    </source>
</evidence>
<dbReference type="InterPro" id="IPR022791">
    <property type="entry name" value="L-PG_synthase/AglD"/>
</dbReference>
<proteinExistence type="predicted"/>
<dbReference type="EMBL" id="JBHSTM010000002">
    <property type="protein sequence ID" value="MFC6423948.1"/>
    <property type="molecule type" value="Genomic_DNA"/>
</dbReference>
<evidence type="ECO:0000256" key="3">
    <source>
        <dbReference type="ARBA" id="ARBA00022692"/>
    </source>
</evidence>
<sequence length="358" mass="37344">MRRTPRVGRVTGRPAHLGKEHVITHAPDPEPQASDRAPGPPPKPTRSPTSHALRVLVWFVLIGGLTYVVIPEISEIPRMGEALRDAQPAWALLAVLFAATGFFAAAASLAACSPRHLPFLRTTRVQLANAFAGTATPASVGSLALNVRYLSKSGMSTALATGTVALQSIVQVLVHLVLLTVLALVAGRSIDHHVPGWARWALLAAAVAVVVTGVVVLAVPRFRHAVRTYARDDVLPAFRQLGGLAKDPRRLSFAVLGAMGTTVSSAATLWACLLALGGGSDPVAAAFSTMVGQTLASAAPTPGGVGVVEAALTGGLVSFGIASAIALPAVLLYRLISCWVPVLLGWITLRRLQREDVV</sequence>
<evidence type="ECO:0000313" key="9">
    <source>
        <dbReference type="Proteomes" id="UP001596305"/>
    </source>
</evidence>
<feature type="transmembrane region" description="Helical" evidence="7">
    <location>
        <begin position="52"/>
        <end position="70"/>
    </location>
</feature>
<comment type="caution">
    <text evidence="8">The sequence shown here is derived from an EMBL/GenBank/DDBJ whole genome shotgun (WGS) entry which is preliminary data.</text>
</comment>
<feature type="transmembrane region" description="Helical" evidence="7">
    <location>
        <begin position="253"/>
        <end position="276"/>
    </location>
</feature>
<gene>
    <name evidence="8" type="ORF">ACFP71_03865</name>
</gene>
<evidence type="ECO:0000256" key="7">
    <source>
        <dbReference type="SAM" id="Phobius"/>
    </source>
</evidence>
<comment type="subcellular location">
    <subcellularLocation>
        <location evidence="1">Cell membrane</location>
        <topology evidence="1">Multi-pass membrane protein</topology>
    </subcellularLocation>
</comment>
<dbReference type="Proteomes" id="UP001596305">
    <property type="component" value="Unassembled WGS sequence"/>
</dbReference>
<reference evidence="9" key="1">
    <citation type="journal article" date="2019" name="Int. J. Syst. Evol. Microbiol.">
        <title>The Global Catalogue of Microorganisms (GCM) 10K type strain sequencing project: providing services to taxonomists for standard genome sequencing and annotation.</title>
        <authorList>
            <consortium name="The Broad Institute Genomics Platform"/>
            <consortium name="The Broad Institute Genome Sequencing Center for Infectious Disease"/>
            <person name="Wu L."/>
            <person name="Ma J."/>
        </authorList>
    </citation>
    <scope>NUCLEOTIDE SEQUENCE [LARGE SCALE GENOMIC DNA]</scope>
    <source>
        <strain evidence="9">CCUG 47105</strain>
    </source>
</reference>
<keyword evidence="4 7" id="KW-1133">Transmembrane helix</keyword>
<feature type="transmembrane region" description="Helical" evidence="7">
    <location>
        <begin position="197"/>
        <end position="219"/>
    </location>
</feature>
<name>A0ABW1X5P3_9CELL</name>
<dbReference type="RefSeq" id="WP_204807054.1">
    <property type="nucleotide sequence ID" value="NZ_BAAAIY010000005.1"/>
</dbReference>